<comment type="caution">
    <text evidence="2">The sequence shown here is derived from an EMBL/GenBank/DDBJ whole genome shotgun (WGS) entry which is preliminary data.</text>
</comment>
<feature type="region of interest" description="Disordered" evidence="1">
    <location>
        <begin position="758"/>
        <end position="782"/>
    </location>
</feature>
<feature type="compositionally biased region" description="Gly residues" evidence="1">
    <location>
        <begin position="758"/>
        <end position="770"/>
    </location>
</feature>
<feature type="region of interest" description="Disordered" evidence="1">
    <location>
        <begin position="843"/>
        <end position="873"/>
    </location>
</feature>
<organism evidence="2 3">
    <name type="scientific">Candidatus Nomurabacteria bacterium RIFCSPHIGHO2_01_FULL_42_16</name>
    <dbReference type="NCBI Taxonomy" id="1801743"/>
    <lineage>
        <taxon>Bacteria</taxon>
        <taxon>Candidatus Nomuraibacteriota</taxon>
    </lineage>
</organism>
<proteinExistence type="predicted"/>
<sequence>MKYFKLPKINMKQIGTVAVIVAVILVFGRSSQAAVETQMGPLPPIGFCGDGVCERGAETSLDCPADCAEVQNGGGGGGGGFFGGIVNFFKNIFGRGELGPEGPGGGSELEPVGLGSEGVNGGELLGTEGITGDIDAAVLSRNSFYLGTVFRRIKLGSASQLTQFEFDDGGVKRAGMALQVADSGGVNTNIAWKNPLIITSGGSGTNGTVEIRGEMTGPGLPWRRDIAGGTPLGGNSKPVILSGNINDFVGIGTNTPTQTLTIGADGGDTRKSNFAVEMREMSKPSSTLLNITGTGTFQQSFRVAVAAHDTGGGSTKVSTSSERCDADSPSKGCAFGWSLIPGAVKYRVFVKRSAYNTDNIGVTYDYFDVRSTFIRLDNTGFYQTSSISDIGGTLIVSTPAGNSNADAYNGLTTPNAITGGAIAQQAYVNKISAGAGNSWLTLGDISNDNSNSLFLISNQANRGLGAIHRVVKAPLGSGPNDDDRFLVVRRTASDGRLLDWTMQTVAGPSANSPSLLFDIAERNSAGTAISSKRSLELLFNGDAKLQNLGLAGGGQVCATPGEGLLYICTQGPGGPSGPAVNDTYSGLSSGNCGLGSPGVNKITVYAIGGGGGGKGGHDGTSGQGNTGGTGGAGGQIQIKTIGITGSGVTADFMVPSFNNLNCVAGTGGKGGVGDQNQSIWPWGQFANIVAYLNCTYSGTNITACSVNGVSGTASIVKDANNNNLFASGGGVGATGTPGQGPGGNGGYGGLGTNVGGSNRNGGGAGGGGGAASTSPGTNNGDSGQNGCNNCSSGTAGAAGGTNTIIGSYSSTGGTGGRGGSKTQNGCTGTVAGNATNASGYGAGGGGGGGGKESNDSNTCDADRGGHGSKGSDGIILFVW</sequence>
<evidence type="ECO:0000313" key="3">
    <source>
        <dbReference type="Proteomes" id="UP000178059"/>
    </source>
</evidence>
<dbReference type="STRING" id="1801743.A2824_00250"/>
<protein>
    <submittedName>
        <fullName evidence="2">Uncharacterized protein</fullName>
    </submittedName>
</protein>
<dbReference type="EMBL" id="MFTT01000002">
    <property type="protein sequence ID" value="OGI70593.1"/>
    <property type="molecule type" value="Genomic_DNA"/>
</dbReference>
<name>A0A1F6VLU2_9BACT</name>
<accession>A0A1F6VLU2</accession>
<reference evidence="2 3" key="1">
    <citation type="journal article" date="2016" name="Nat. Commun.">
        <title>Thousands of microbial genomes shed light on interconnected biogeochemical processes in an aquifer system.</title>
        <authorList>
            <person name="Anantharaman K."/>
            <person name="Brown C.T."/>
            <person name="Hug L.A."/>
            <person name="Sharon I."/>
            <person name="Castelle C.J."/>
            <person name="Probst A.J."/>
            <person name="Thomas B.C."/>
            <person name="Singh A."/>
            <person name="Wilkins M.J."/>
            <person name="Karaoz U."/>
            <person name="Brodie E.L."/>
            <person name="Williams K.H."/>
            <person name="Hubbard S.S."/>
            <person name="Banfield J.F."/>
        </authorList>
    </citation>
    <scope>NUCLEOTIDE SEQUENCE [LARGE SCALE GENOMIC DNA]</scope>
</reference>
<evidence type="ECO:0000313" key="2">
    <source>
        <dbReference type="EMBL" id="OGI70593.1"/>
    </source>
</evidence>
<gene>
    <name evidence="2" type="ORF">A2824_00250</name>
</gene>
<dbReference type="Proteomes" id="UP000178059">
    <property type="component" value="Unassembled WGS sequence"/>
</dbReference>
<dbReference type="AlphaFoldDB" id="A0A1F6VLU2"/>
<evidence type="ECO:0000256" key="1">
    <source>
        <dbReference type="SAM" id="MobiDB-lite"/>
    </source>
</evidence>